<evidence type="ECO:0000256" key="5">
    <source>
        <dbReference type="ARBA" id="ARBA00022840"/>
    </source>
</evidence>
<dbReference type="Proteomes" id="UP000825890">
    <property type="component" value="Unassembled WGS sequence"/>
</dbReference>
<comment type="caution">
    <text evidence="7">The sequence shown here is derived from an EMBL/GenBank/DDBJ whole genome shotgun (WGS) entry which is preliminary data.</text>
</comment>
<evidence type="ECO:0000256" key="1">
    <source>
        <dbReference type="ARBA" id="ARBA00022527"/>
    </source>
</evidence>
<dbReference type="SUPFAM" id="SSF56112">
    <property type="entry name" value="Protein kinase-like (PK-like)"/>
    <property type="match status" value="1"/>
</dbReference>
<dbReference type="EMBL" id="BOLY01000001">
    <property type="protein sequence ID" value="GIZ37403.1"/>
    <property type="molecule type" value="Genomic_DNA"/>
</dbReference>
<keyword evidence="5" id="KW-0067">ATP-binding</keyword>
<dbReference type="GO" id="GO:0005524">
    <property type="term" value="F:ATP binding"/>
    <property type="evidence" value="ECO:0007669"/>
    <property type="project" value="UniProtKB-KW"/>
</dbReference>
<dbReference type="GO" id="GO:0005634">
    <property type="term" value="C:nucleus"/>
    <property type="evidence" value="ECO:0007669"/>
    <property type="project" value="TreeGrafter"/>
</dbReference>
<keyword evidence="2" id="KW-0808">Transferase</keyword>
<keyword evidence="4" id="KW-0418">Kinase</keyword>
<dbReference type="InterPro" id="IPR000719">
    <property type="entry name" value="Prot_kinase_dom"/>
</dbReference>
<sequence length="348" mass="39961">MQLLSSGIRNLRSFSSGANFHSSLRIHLPRRRFSSSPTCIEKETLSGYKSSKYYPNRHSTTWLCSDVANAFKTLKILTANDHVSREAQVFGHLRRVSMGSQNPGKYCVRRAEDILVIPGTNGNKHQCLVFEPLGPNLLEFASQRKKRSGNLFRIDEVRWMTIYFLHALDFLHENGVVHTDLKLDNIQLTLPDNEKEILDAFVSAAEAENPSTIRTNADGAQVYTSHEMVQDELTFPILCDLGSAKLGKPPHEGLVQALPYRAPEVMLGASWDSKIDIWSLGVLIWELYFDSNGHWRHGKIERMELEDRVEMTMDMPLFFDFLRSMLRWDPRERLSASELLKHPWLQLY</sequence>
<name>A0A9P3C6U6_9PEZI</name>
<gene>
    <name evidence="7" type="ORF">CKM354_000084900</name>
</gene>
<dbReference type="PANTHER" id="PTHR45646:SF11">
    <property type="entry name" value="SERINE_THREONINE-PROTEIN KINASE DOA"/>
    <property type="match status" value="1"/>
</dbReference>
<evidence type="ECO:0000256" key="4">
    <source>
        <dbReference type="ARBA" id="ARBA00022777"/>
    </source>
</evidence>
<dbReference type="OrthoDB" id="5979581at2759"/>
<dbReference type="Gene3D" id="1.10.510.10">
    <property type="entry name" value="Transferase(Phosphotransferase) domain 1"/>
    <property type="match status" value="2"/>
</dbReference>
<evidence type="ECO:0000313" key="7">
    <source>
        <dbReference type="EMBL" id="GIZ37403.1"/>
    </source>
</evidence>
<dbReference type="Gene3D" id="3.30.200.20">
    <property type="entry name" value="Phosphorylase Kinase, domain 1"/>
    <property type="match status" value="1"/>
</dbReference>
<evidence type="ECO:0000313" key="8">
    <source>
        <dbReference type="Proteomes" id="UP000825890"/>
    </source>
</evidence>
<dbReference type="AlphaFoldDB" id="A0A9P3C6U6"/>
<dbReference type="InterPro" id="IPR051175">
    <property type="entry name" value="CLK_kinases"/>
</dbReference>
<evidence type="ECO:0000259" key="6">
    <source>
        <dbReference type="PROSITE" id="PS50011"/>
    </source>
</evidence>
<feature type="domain" description="Protein kinase" evidence="6">
    <location>
        <begin position="38"/>
        <end position="345"/>
    </location>
</feature>
<dbReference type="GO" id="GO:0043484">
    <property type="term" value="P:regulation of RNA splicing"/>
    <property type="evidence" value="ECO:0007669"/>
    <property type="project" value="TreeGrafter"/>
</dbReference>
<evidence type="ECO:0000256" key="3">
    <source>
        <dbReference type="ARBA" id="ARBA00022741"/>
    </source>
</evidence>
<keyword evidence="8" id="KW-1185">Reference proteome</keyword>
<evidence type="ECO:0000256" key="2">
    <source>
        <dbReference type="ARBA" id="ARBA00022679"/>
    </source>
</evidence>
<reference evidence="7 8" key="1">
    <citation type="submission" date="2021-01" db="EMBL/GenBank/DDBJ databases">
        <title>Cercospora kikuchii MAFF 305040 whole genome shotgun sequence.</title>
        <authorList>
            <person name="Kashiwa T."/>
            <person name="Suzuki T."/>
        </authorList>
    </citation>
    <scope>NUCLEOTIDE SEQUENCE [LARGE SCALE GENOMIC DNA]</scope>
    <source>
        <strain evidence="7 8">MAFF 305040</strain>
    </source>
</reference>
<accession>A0A9P3C6U6</accession>
<organism evidence="7 8">
    <name type="scientific">Cercospora kikuchii</name>
    <dbReference type="NCBI Taxonomy" id="84275"/>
    <lineage>
        <taxon>Eukaryota</taxon>
        <taxon>Fungi</taxon>
        <taxon>Dikarya</taxon>
        <taxon>Ascomycota</taxon>
        <taxon>Pezizomycotina</taxon>
        <taxon>Dothideomycetes</taxon>
        <taxon>Dothideomycetidae</taxon>
        <taxon>Mycosphaerellales</taxon>
        <taxon>Mycosphaerellaceae</taxon>
        <taxon>Cercospora</taxon>
    </lineage>
</organism>
<dbReference type="SMART" id="SM00220">
    <property type="entry name" value="S_TKc"/>
    <property type="match status" value="1"/>
</dbReference>
<dbReference type="GeneID" id="68286424"/>
<keyword evidence="1" id="KW-0723">Serine/threonine-protein kinase</keyword>
<dbReference type="InterPro" id="IPR011009">
    <property type="entry name" value="Kinase-like_dom_sf"/>
</dbReference>
<proteinExistence type="predicted"/>
<keyword evidence="3" id="KW-0547">Nucleotide-binding</keyword>
<protein>
    <recommendedName>
        <fullName evidence="6">Protein kinase domain-containing protein</fullName>
    </recommendedName>
</protein>
<dbReference type="Pfam" id="PF00069">
    <property type="entry name" value="Pkinase"/>
    <property type="match status" value="2"/>
</dbReference>
<dbReference type="PROSITE" id="PS50011">
    <property type="entry name" value="PROTEIN_KINASE_DOM"/>
    <property type="match status" value="1"/>
</dbReference>
<dbReference type="PANTHER" id="PTHR45646">
    <property type="entry name" value="SERINE/THREONINE-PROTEIN KINASE DOA-RELATED"/>
    <property type="match status" value="1"/>
</dbReference>
<dbReference type="RefSeq" id="XP_044651890.1">
    <property type="nucleotide sequence ID" value="XM_044795955.1"/>
</dbReference>
<dbReference type="GO" id="GO:0004674">
    <property type="term" value="F:protein serine/threonine kinase activity"/>
    <property type="evidence" value="ECO:0007669"/>
    <property type="project" value="UniProtKB-KW"/>
</dbReference>